<dbReference type="Proteomes" id="UP001174677">
    <property type="component" value="Chromosome 14"/>
</dbReference>
<reference evidence="6" key="1">
    <citation type="journal article" date="2023" name="Plant Biotechnol. J.">
        <title>Chromosome-level wild Hevea brasiliensis genome provides new tools for genomic-assisted breeding and valuable loci to elevate rubber yield.</title>
        <authorList>
            <person name="Cheng H."/>
            <person name="Song X."/>
            <person name="Hu Y."/>
            <person name="Wu T."/>
            <person name="Yang Q."/>
            <person name="An Z."/>
            <person name="Feng S."/>
            <person name="Deng Z."/>
            <person name="Wu W."/>
            <person name="Zeng X."/>
            <person name="Tu M."/>
            <person name="Wang X."/>
            <person name="Huang H."/>
        </authorList>
    </citation>
    <scope>NUCLEOTIDE SEQUENCE</scope>
    <source>
        <strain evidence="6">MT/VB/25A 57/8</strain>
    </source>
</reference>
<feature type="domain" description="Disease resistance N-terminal" evidence="5">
    <location>
        <begin position="11"/>
        <end position="96"/>
    </location>
</feature>
<evidence type="ECO:0000256" key="4">
    <source>
        <dbReference type="ARBA" id="ARBA00022840"/>
    </source>
</evidence>
<dbReference type="EMBL" id="JARPOI010000014">
    <property type="protein sequence ID" value="KAJ9158770.1"/>
    <property type="molecule type" value="Genomic_DNA"/>
</dbReference>
<evidence type="ECO:0000313" key="6">
    <source>
        <dbReference type="EMBL" id="KAJ9158770.1"/>
    </source>
</evidence>
<evidence type="ECO:0000259" key="5">
    <source>
        <dbReference type="Pfam" id="PF18052"/>
    </source>
</evidence>
<gene>
    <name evidence="6" type="ORF">P3X46_024321</name>
</gene>
<name>A0ABQ9L236_HEVBR</name>
<organism evidence="6 7">
    <name type="scientific">Hevea brasiliensis</name>
    <name type="common">Para rubber tree</name>
    <name type="synonym">Siphonia brasiliensis</name>
    <dbReference type="NCBI Taxonomy" id="3981"/>
    <lineage>
        <taxon>Eukaryota</taxon>
        <taxon>Viridiplantae</taxon>
        <taxon>Streptophyta</taxon>
        <taxon>Embryophyta</taxon>
        <taxon>Tracheophyta</taxon>
        <taxon>Spermatophyta</taxon>
        <taxon>Magnoliopsida</taxon>
        <taxon>eudicotyledons</taxon>
        <taxon>Gunneridae</taxon>
        <taxon>Pentapetalae</taxon>
        <taxon>rosids</taxon>
        <taxon>fabids</taxon>
        <taxon>Malpighiales</taxon>
        <taxon>Euphorbiaceae</taxon>
        <taxon>Crotonoideae</taxon>
        <taxon>Micrandreae</taxon>
        <taxon>Hevea</taxon>
    </lineage>
</organism>
<keyword evidence="7" id="KW-1185">Reference proteome</keyword>
<evidence type="ECO:0000313" key="7">
    <source>
        <dbReference type="Proteomes" id="UP001174677"/>
    </source>
</evidence>
<comment type="caution">
    <text evidence="6">The sequence shown here is derived from an EMBL/GenBank/DDBJ whole genome shotgun (WGS) entry which is preliminary data.</text>
</comment>
<dbReference type="PANTHER" id="PTHR36766:SF70">
    <property type="entry name" value="DISEASE RESISTANCE PROTEIN RGA4"/>
    <property type="match status" value="1"/>
</dbReference>
<keyword evidence="4" id="KW-0067">ATP-binding</keyword>
<dbReference type="PANTHER" id="PTHR36766">
    <property type="entry name" value="PLANT BROAD-SPECTRUM MILDEW RESISTANCE PROTEIN RPW8"/>
    <property type="match status" value="1"/>
</dbReference>
<dbReference type="Gene3D" id="1.20.5.4130">
    <property type="match status" value="1"/>
</dbReference>
<accession>A0ABQ9L236</accession>
<proteinExistence type="predicted"/>
<sequence length="180" mass="20825">MAEQIPFSIAENLITKLTSISSEEISLVYGFKNDLRRLQTTLSTIKAILLDAEEKQEQSNAVEDWIKRLKDVVYDADDLLDDIATEGLRRRVEGQGRIVRKVCDFFSSSNQIAFRFKMAHRIKDIRERLDEAAKEISGFGFIIRKEDGVDMRVEYSWRETDLFVQESEIIGRDGNKKKKS</sequence>
<keyword evidence="2" id="KW-0547">Nucleotide-binding</keyword>
<dbReference type="InterPro" id="IPR041118">
    <property type="entry name" value="Rx_N"/>
</dbReference>
<keyword evidence="3" id="KW-0611">Plant defense</keyword>
<protein>
    <recommendedName>
        <fullName evidence="5">Disease resistance N-terminal domain-containing protein</fullName>
    </recommendedName>
</protein>
<dbReference type="Pfam" id="PF18052">
    <property type="entry name" value="Rx_N"/>
    <property type="match status" value="1"/>
</dbReference>
<keyword evidence="1" id="KW-0677">Repeat</keyword>
<evidence type="ECO:0000256" key="1">
    <source>
        <dbReference type="ARBA" id="ARBA00022737"/>
    </source>
</evidence>
<evidence type="ECO:0000256" key="3">
    <source>
        <dbReference type="ARBA" id="ARBA00022821"/>
    </source>
</evidence>
<evidence type="ECO:0000256" key="2">
    <source>
        <dbReference type="ARBA" id="ARBA00022741"/>
    </source>
</evidence>